<evidence type="ECO:0000313" key="3">
    <source>
        <dbReference type="Proteomes" id="UP001333710"/>
    </source>
</evidence>
<keyword evidence="1" id="KW-0812">Transmembrane</keyword>
<protein>
    <recommendedName>
        <fullName evidence="4">DUF1269 domain-containing protein</fullName>
    </recommendedName>
</protein>
<dbReference type="EMBL" id="AP027272">
    <property type="protein sequence ID" value="BDX06810.1"/>
    <property type="molecule type" value="Genomic_DNA"/>
</dbReference>
<dbReference type="AlphaFoldDB" id="A0AA48I6H3"/>
<sequence>MQHQFLLNNLTHSDQLQAGLMATGIKENDIHFVTETNQDYAGHKVHEASIFEERDIIHSAVRFGLVGLSLGIVTSVILFVLQPWGWQFGTVNALFMLALCTGFGGWIGGLSGISHRNYRLSKYENELKNGKAIMLVYTDDEHAEKARQIVQQTDTYSRYLGKDTTFDNPLKNQKLEELED</sequence>
<evidence type="ECO:0000256" key="1">
    <source>
        <dbReference type="SAM" id="Phobius"/>
    </source>
</evidence>
<accession>A0AA48I6H3</accession>
<keyword evidence="3" id="KW-1185">Reference proteome</keyword>
<dbReference type="RefSeq" id="WP_338292809.1">
    <property type="nucleotide sequence ID" value="NZ_AP027272.1"/>
</dbReference>
<feature type="transmembrane region" description="Helical" evidence="1">
    <location>
        <begin position="93"/>
        <end position="113"/>
    </location>
</feature>
<name>A0AA48I6H3_9ALTE</name>
<keyword evidence="1" id="KW-1133">Transmembrane helix</keyword>
<dbReference type="KEGG" id="pmaw:MACH26_23310"/>
<keyword evidence="1" id="KW-0472">Membrane</keyword>
<feature type="transmembrane region" description="Helical" evidence="1">
    <location>
        <begin position="60"/>
        <end position="81"/>
    </location>
</feature>
<dbReference type="Proteomes" id="UP001333710">
    <property type="component" value="Chromosome"/>
</dbReference>
<organism evidence="2 3">
    <name type="scientific">Planctobacterium marinum</name>
    <dbReference type="NCBI Taxonomy" id="1631968"/>
    <lineage>
        <taxon>Bacteria</taxon>
        <taxon>Pseudomonadati</taxon>
        <taxon>Pseudomonadota</taxon>
        <taxon>Gammaproteobacteria</taxon>
        <taxon>Alteromonadales</taxon>
        <taxon>Alteromonadaceae</taxon>
        <taxon>Planctobacterium</taxon>
    </lineage>
</organism>
<evidence type="ECO:0008006" key="4">
    <source>
        <dbReference type="Google" id="ProtNLM"/>
    </source>
</evidence>
<evidence type="ECO:0000313" key="2">
    <source>
        <dbReference type="EMBL" id="BDX06810.1"/>
    </source>
</evidence>
<proteinExistence type="predicted"/>
<gene>
    <name evidence="2" type="ORF">MACH26_23310</name>
</gene>
<reference evidence="2" key="1">
    <citation type="submission" date="2023-01" db="EMBL/GenBank/DDBJ databases">
        <title>Complete genome sequence of Planctobacterium marinum strain Dej080120_11.</title>
        <authorList>
            <person name="Ueki S."/>
            <person name="Maruyama F."/>
        </authorList>
    </citation>
    <scope>NUCLEOTIDE SEQUENCE</scope>
    <source>
        <strain evidence="2">Dej080120_11</strain>
    </source>
</reference>